<name>A0A9E6R544_9HYPH</name>
<proteinExistence type="predicted"/>
<organism evidence="1 2">
    <name type="scientific">Chenggangzhangella methanolivorans</name>
    <dbReference type="NCBI Taxonomy" id="1437009"/>
    <lineage>
        <taxon>Bacteria</taxon>
        <taxon>Pseudomonadati</taxon>
        <taxon>Pseudomonadota</taxon>
        <taxon>Alphaproteobacteria</taxon>
        <taxon>Hyphomicrobiales</taxon>
        <taxon>Methylopilaceae</taxon>
        <taxon>Chenggangzhangella</taxon>
    </lineage>
</organism>
<dbReference type="AlphaFoldDB" id="A0A9E6R544"/>
<keyword evidence="2" id="KW-1185">Reference proteome</keyword>
<sequence>MGETVPEGDLPMRIAFRVIAFGLAAGALSGTAQAQTLSSKFYQENVFRQCSSGIACTATYPAIPADRILKVNSVSCRVFVTSRTAIFSQVEFGSDKGDGPFFLDVMTISYPEDGRLFAASFKGPVYLSHGATPRVSAFWAGGSVSFNCNVAGLTEKSAPPSGAGAAEGD</sequence>
<dbReference type="EMBL" id="CP081869">
    <property type="protein sequence ID" value="QZN98375.1"/>
    <property type="molecule type" value="Genomic_DNA"/>
</dbReference>
<accession>A0A9E6R544</accession>
<evidence type="ECO:0000313" key="1">
    <source>
        <dbReference type="EMBL" id="QZN98375.1"/>
    </source>
</evidence>
<protein>
    <submittedName>
        <fullName evidence="1">Uncharacterized protein</fullName>
    </submittedName>
</protein>
<evidence type="ECO:0000313" key="2">
    <source>
        <dbReference type="Proteomes" id="UP000825701"/>
    </source>
</evidence>
<reference evidence="1" key="1">
    <citation type="submission" date="2021-08" db="EMBL/GenBank/DDBJ databases">
        <authorList>
            <person name="Zhang H."/>
            <person name="Xu M."/>
            <person name="Yu Z."/>
            <person name="Yang L."/>
            <person name="Cai Y."/>
        </authorList>
    </citation>
    <scope>NUCLEOTIDE SEQUENCE</scope>
    <source>
        <strain evidence="1">CHL1</strain>
    </source>
</reference>
<dbReference type="RefSeq" id="WP_261401283.1">
    <property type="nucleotide sequence ID" value="NZ_CP081869.1"/>
</dbReference>
<gene>
    <name evidence="1" type="ORF">K6K41_14790</name>
</gene>
<dbReference type="KEGG" id="cmet:K6K41_14790"/>
<dbReference type="Proteomes" id="UP000825701">
    <property type="component" value="Chromosome"/>
</dbReference>